<feature type="domain" description="Histidine kinase" evidence="7">
    <location>
        <begin position="460"/>
        <end position="699"/>
    </location>
</feature>
<keyword evidence="5" id="KW-1133">Transmembrane helix</keyword>
<feature type="coiled-coil region" evidence="4">
    <location>
        <begin position="421"/>
        <end position="448"/>
    </location>
</feature>
<keyword evidence="6" id="KW-0732">Signal</keyword>
<sequence>MKFWLFLFLLLSSSLALGAESPMLRQALNQLRAHPELDTARVNRLNELAFVLRFTAPRDSRVRFEEALELAQLLGYRSGEAKAQLGLGFYYRKRNEYGLAQAYTEQARQIFARLHDRRNQLACTYNLAYIYSGQGNYLQALTYAQQALTLAETLRDPHWLVLMNAQMGIITTEVGEYAQSRQHLEKCLQIARQHHNQPGVSQGLRGLGDLYRMQQQWATARRYYEQDAALTRQLGDEPGFLVEELNVADMAEHQGRFPEAFAYTYRVLRTIRKLDVVGYLPWAQLVLARTHLHTSRPDSALYYGQASLNASLKSGVKESIRDASQVLTQASVQQGRFADAYRYQRLYSVYQDSLSSRDLIRRLAAQQYAAQLARQQARISQLTRNAQLIRQQNRQQQWLLGVSLTGFVLVAGLSVVLWRSNQLKKRAYARLEQQQQELLATQQQLVAAEKWAFVGELSAGIAHELQNPLSFMKKFAEVSVELLDHDSTRAPEAAAVPGLQQEILSGLKQNLQEISQHGQRASSIITDMLAHARTGTSQQEPTALNAMVDNALQLAYAGLQVQNPDFRATLHTQLDAAVGEVPLVPTEIERVLLNLFTNAFHALAERARQQPADYEPTLHVSTSREAGQVCIRVRDNGTGMEPHVQQQVFQPFFTTKPLGQGTGLGLSLAHDIVTKAHNGTLTVATQPGKYTEFMVCLPA</sequence>
<dbReference type="SMART" id="SM00387">
    <property type="entry name" value="HATPase_c"/>
    <property type="match status" value="1"/>
</dbReference>
<feature type="transmembrane region" description="Helical" evidence="5">
    <location>
        <begin position="398"/>
        <end position="418"/>
    </location>
</feature>
<evidence type="ECO:0000259" key="7">
    <source>
        <dbReference type="PROSITE" id="PS50109"/>
    </source>
</evidence>
<gene>
    <name evidence="8" type="ORF">O3303_03425</name>
</gene>
<dbReference type="Gene3D" id="1.10.287.130">
    <property type="match status" value="1"/>
</dbReference>
<dbReference type="PANTHER" id="PTHR43065">
    <property type="entry name" value="SENSOR HISTIDINE KINASE"/>
    <property type="match status" value="1"/>
</dbReference>
<evidence type="ECO:0000256" key="4">
    <source>
        <dbReference type="SAM" id="Coils"/>
    </source>
</evidence>
<keyword evidence="4" id="KW-0175">Coiled coil</keyword>
<keyword evidence="5" id="KW-0812">Transmembrane</keyword>
<keyword evidence="3" id="KW-0597">Phosphoprotein</keyword>
<dbReference type="InterPro" id="IPR004358">
    <property type="entry name" value="Sig_transdc_His_kin-like_C"/>
</dbReference>
<name>A0ABY7LT09_9BACT</name>
<protein>
    <recommendedName>
        <fullName evidence="2">histidine kinase</fullName>
        <ecNumber evidence="2">2.7.13.3</ecNumber>
    </recommendedName>
</protein>
<dbReference type="Proteomes" id="UP001211005">
    <property type="component" value="Chromosome"/>
</dbReference>
<reference evidence="8 9" key="1">
    <citation type="submission" date="2022-12" db="EMBL/GenBank/DDBJ databases">
        <title>Hymenobacter canadensis sp. nov. isolated from lake water of the Cambridge Bay, Canada.</title>
        <authorList>
            <person name="Kim W.H."/>
            <person name="Lee Y.M."/>
        </authorList>
    </citation>
    <scope>NUCLEOTIDE SEQUENCE [LARGE SCALE GENOMIC DNA]</scope>
    <source>
        <strain evidence="8 9">PAMC 29467</strain>
    </source>
</reference>
<dbReference type="SUPFAM" id="SSF55874">
    <property type="entry name" value="ATPase domain of HSP90 chaperone/DNA topoisomerase II/histidine kinase"/>
    <property type="match status" value="1"/>
</dbReference>
<dbReference type="InterPro" id="IPR005467">
    <property type="entry name" value="His_kinase_dom"/>
</dbReference>
<dbReference type="Gene3D" id="1.25.40.10">
    <property type="entry name" value="Tetratricopeptide repeat domain"/>
    <property type="match status" value="2"/>
</dbReference>
<feature type="chain" id="PRO_5046094174" description="histidine kinase" evidence="6">
    <location>
        <begin position="19"/>
        <end position="699"/>
    </location>
</feature>
<dbReference type="PANTHER" id="PTHR43065:SF42">
    <property type="entry name" value="TWO-COMPONENT SENSOR PPRA"/>
    <property type="match status" value="1"/>
</dbReference>
<dbReference type="SMART" id="SM00388">
    <property type="entry name" value="HisKA"/>
    <property type="match status" value="1"/>
</dbReference>
<dbReference type="InterPro" id="IPR003661">
    <property type="entry name" value="HisK_dim/P_dom"/>
</dbReference>
<dbReference type="RefSeq" id="WP_269560668.1">
    <property type="nucleotide sequence ID" value="NZ_CP114767.1"/>
</dbReference>
<evidence type="ECO:0000256" key="3">
    <source>
        <dbReference type="ARBA" id="ARBA00022553"/>
    </source>
</evidence>
<dbReference type="EC" id="2.7.13.3" evidence="2"/>
<evidence type="ECO:0000313" key="9">
    <source>
        <dbReference type="Proteomes" id="UP001211005"/>
    </source>
</evidence>
<evidence type="ECO:0000256" key="6">
    <source>
        <dbReference type="SAM" id="SignalP"/>
    </source>
</evidence>
<dbReference type="InterPro" id="IPR003594">
    <property type="entry name" value="HATPase_dom"/>
</dbReference>
<evidence type="ECO:0000313" key="8">
    <source>
        <dbReference type="EMBL" id="WBA42616.1"/>
    </source>
</evidence>
<dbReference type="CDD" id="cd00082">
    <property type="entry name" value="HisKA"/>
    <property type="match status" value="1"/>
</dbReference>
<dbReference type="SUPFAM" id="SSF48452">
    <property type="entry name" value="TPR-like"/>
    <property type="match status" value="2"/>
</dbReference>
<evidence type="ECO:0000256" key="5">
    <source>
        <dbReference type="SAM" id="Phobius"/>
    </source>
</evidence>
<accession>A0ABY7LT09</accession>
<dbReference type="SUPFAM" id="SSF47384">
    <property type="entry name" value="Homodimeric domain of signal transducing histidine kinase"/>
    <property type="match status" value="1"/>
</dbReference>
<dbReference type="InterPro" id="IPR011990">
    <property type="entry name" value="TPR-like_helical_dom_sf"/>
</dbReference>
<feature type="signal peptide" evidence="6">
    <location>
        <begin position="1"/>
        <end position="18"/>
    </location>
</feature>
<dbReference type="Pfam" id="PF13424">
    <property type="entry name" value="TPR_12"/>
    <property type="match status" value="2"/>
</dbReference>
<dbReference type="SMART" id="SM00028">
    <property type="entry name" value="TPR"/>
    <property type="match status" value="4"/>
</dbReference>
<keyword evidence="5" id="KW-0472">Membrane</keyword>
<dbReference type="PROSITE" id="PS50109">
    <property type="entry name" value="HIS_KIN"/>
    <property type="match status" value="1"/>
</dbReference>
<dbReference type="InterPro" id="IPR019734">
    <property type="entry name" value="TPR_rpt"/>
</dbReference>
<dbReference type="PRINTS" id="PR00344">
    <property type="entry name" value="BCTRLSENSOR"/>
</dbReference>
<organism evidence="8 9">
    <name type="scientific">Hymenobacter canadensis</name>
    <dbReference type="NCBI Taxonomy" id="2999067"/>
    <lineage>
        <taxon>Bacteria</taxon>
        <taxon>Pseudomonadati</taxon>
        <taxon>Bacteroidota</taxon>
        <taxon>Cytophagia</taxon>
        <taxon>Cytophagales</taxon>
        <taxon>Hymenobacteraceae</taxon>
        <taxon>Hymenobacter</taxon>
    </lineage>
</organism>
<evidence type="ECO:0000256" key="2">
    <source>
        <dbReference type="ARBA" id="ARBA00012438"/>
    </source>
</evidence>
<proteinExistence type="predicted"/>
<feature type="coiled-coil region" evidence="4">
    <location>
        <begin position="365"/>
        <end position="392"/>
    </location>
</feature>
<dbReference type="Pfam" id="PF02518">
    <property type="entry name" value="HATPase_c"/>
    <property type="match status" value="1"/>
</dbReference>
<keyword evidence="9" id="KW-1185">Reference proteome</keyword>
<dbReference type="Gene3D" id="3.30.565.10">
    <property type="entry name" value="Histidine kinase-like ATPase, C-terminal domain"/>
    <property type="match status" value="1"/>
</dbReference>
<dbReference type="InterPro" id="IPR036890">
    <property type="entry name" value="HATPase_C_sf"/>
</dbReference>
<comment type="catalytic activity">
    <reaction evidence="1">
        <text>ATP + protein L-histidine = ADP + protein N-phospho-L-histidine.</text>
        <dbReference type="EC" id="2.7.13.3"/>
    </reaction>
</comment>
<dbReference type="InterPro" id="IPR036097">
    <property type="entry name" value="HisK_dim/P_sf"/>
</dbReference>
<dbReference type="EMBL" id="CP114767">
    <property type="protein sequence ID" value="WBA42616.1"/>
    <property type="molecule type" value="Genomic_DNA"/>
</dbReference>
<evidence type="ECO:0000256" key="1">
    <source>
        <dbReference type="ARBA" id="ARBA00000085"/>
    </source>
</evidence>